<reference evidence="9" key="1">
    <citation type="journal article" date="2013" name="Stand. Genomic Sci.">
        <title>Genome sequence of the thermophilic fresh-water bacterium Spirochaeta caldaria type strain (H1(T)), reclassification of Spirochaeta caldaria, Spirochaeta stenostrepta, and Spirochaeta zuelzerae in the genus Treponema as Treponema caldaria comb. nov., Treponema stenostrepta comb. nov., and Treponema zuelzerae comb. nov., and emendation of the genus Treponema.</title>
        <authorList>
            <person name="Abt B."/>
            <person name="Goker M."/>
            <person name="Scheuner C."/>
            <person name="Han C."/>
            <person name="Lu M."/>
            <person name="Misra M."/>
            <person name="Lapidus A."/>
            <person name="Nolan M."/>
            <person name="Lucas S."/>
            <person name="Hammon N."/>
            <person name="Deshpande S."/>
            <person name="Cheng J.F."/>
            <person name="Tapia R."/>
            <person name="Goodwin L.A."/>
            <person name="Pitluck S."/>
            <person name="Liolios K."/>
            <person name="Pagani I."/>
            <person name="Ivanova N."/>
            <person name="Mavromatis K."/>
            <person name="Mikhailova N."/>
            <person name="Huntemann M."/>
            <person name="Pati A."/>
            <person name="Chen A."/>
            <person name="Palaniappan K."/>
            <person name="Land M."/>
            <person name="Hauser L."/>
            <person name="Jeffries C.D."/>
            <person name="Rohde M."/>
            <person name="Spring S."/>
            <person name="Gronow S."/>
            <person name="Detter J.C."/>
            <person name="Bristow J."/>
            <person name="Eisen J.A."/>
            <person name="Markowitz V."/>
            <person name="Hugenholtz P."/>
            <person name="Kyrpides N.C."/>
            <person name="Woyke T."/>
            <person name="Klenk H.P."/>
        </authorList>
    </citation>
    <scope>NUCLEOTIDE SEQUENCE</scope>
    <source>
        <strain evidence="9">ATCC 51460 / DSM 7334 / H1</strain>
    </source>
</reference>
<proteinExistence type="inferred from homology"/>
<comment type="catalytic activity">
    <reaction evidence="7">
        <text>aldehydo-D-galacturonate = keto-D-tagaturonate</text>
        <dbReference type="Rhea" id="RHEA:27702"/>
        <dbReference type="ChEBI" id="CHEBI:12952"/>
        <dbReference type="ChEBI" id="CHEBI:17886"/>
    </reaction>
</comment>
<dbReference type="eggNOG" id="COG1904">
    <property type="taxonomic scope" value="Bacteria"/>
</dbReference>
<dbReference type="GO" id="GO:0042840">
    <property type="term" value="P:D-glucuronate catabolic process"/>
    <property type="evidence" value="ECO:0007669"/>
    <property type="project" value="TreeGrafter"/>
</dbReference>
<dbReference type="HAMAP" id="MF_00675">
    <property type="entry name" value="UxaC"/>
    <property type="match status" value="1"/>
</dbReference>
<dbReference type="Pfam" id="PF02614">
    <property type="entry name" value="UxaC"/>
    <property type="match status" value="1"/>
</dbReference>
<dbReference type="PANTHER" id="PTHR30068:SF4">
    <property type="entry name" value="URONATE ISOMERASE"/>
    <property type="match status" value="1"/>
</dbReference>
<sequence length="478" mass="55410">MKHFMNKDFLLQTKTARWLYHEVASQEPIFDYHCHLNPREIAENRRFTNITQIWLGGDHYKWRAMRSNGIDERYITGDTPDYEKFLAWARTIPQTIGNPLYHWTHLELQRYFGITEPLDEATALQIWEKANQALKENSELSVFGIFKKFNVYAVGTTDDPADSLEWHAVLQQEKQTTTKVLPSFRPDKAIHCHQKGFADYIQQLGKAAGISITNLTDLLSALEKRMDHFNKLGCRASDHALEYPPFTLATNGTVGSLWENEVDTIFKKAMTGEKLTIEETDRYRTFILVYLGKAYKKRGWVMQLHLAALRNNNSRRFIQFGPDTGFDAVHDHPVAANLSGLLDLMDQHNNLPKTILYSLNPKDYYTIGTLMGCFQGDEIPGKIQFGSAWWFCDHRDGMEEQMRVLGNLGLLPRFVGMLTDSRSFLSYPRHEYFRRILCNMLGQWVEDGEIPSDRRLLSSIVQNIAFRNAKEYFEGWQT</sequence>
<comment type="pathway">
    <text evidence="2 7">Carbohydrate metabolism; pentose and glucuronate interconversion.</text>
</comment>
<accession>F8F1E0</accession>
<name>F8F1E0_GRAC1</name>
<dbReference type="EC" id="5.3.1.12" evidence="4 7"/>
<evidence type="ECO:0000256" key="4">
    <source>
        <dbReference type="ARBA" id="ARBA00012546"/>
    </source>
</evidence>
<dbReference type="InterPro" id="IPR003766">
    <property type="entry name" value="Uronate_isomerase"/>
</dbReference>
<dbReference type="Gene3D" id="3.20.20.140">
    <property type="entry name" value="Metal-dependent hydrolases"/>
    <property type="match status" value="1"/>
</dbReference>
<keyword evidence="6 7" id="KW-0413">Isomerase</keyword>
<dbReference type="AlphaFoldDB" id="F8F1E0"/>
<evidence type="ECO:0000256" key="7">
    <source>
        <dbReference type="HAMAP-Rule" id="MF_00675"/>
    </source>
</evidence>
<dbReference type="SUPFAM" id="SSF51556">
    <property type="entry name" value="Metallo-dependent hydrolases"/>
    <property type="match status" value="1"/>
</dbReference>
<dbReference type="RefSeq" id="WP_013968096.1">
    <property type="nucleotide sequence ID" value="NC_015732.1"/>
</dbReference>
<comment type="similarity">
    <text evidence="3 7">Belongs to the metallo-dependent hydrolases superfamily. Uronate isomerase family.</text>
</comment>
<comment type="catalytic activity">
    <reaction evidence="1 7">
        <text>D-glucuronate = D-fructuronate</text>
        <dbReference type="Rhea" id="RHEA:13049"/>
        <dbReference type="ChEBI" id="CHEBI:58720"/>
        <dbReference type="ChEBI" id="CHEBI:59863"/>
        <dbReference type="EC" id="5.3.1.12"/>
    </reaction>
</comment>
<gene>
    <name evidence="7" type="primary">uxaC</name>
    <name evidence="8" type="ordered locus">Spica_0630</name>
</gene>
<dbReference type="EMBL" id="CP002868">
    <property type="protein sequence ID" value="AEJ18784.1"/>
    <property type="molecule type" value="Genomic_DNA"/>
</dbReference>
<evidence type="ECO:0000313" key="9">
    <source>
        <dbReference type="Proteomes" id="UP000000503"/>
    </source>
</evidence>
<keyword evidence="9" id="KW-1185">Reference proteome</keyword>
<dbReference type="Proteomes" id="UP000000503">
    <property type="component" value="Chromosome"/>
</dbReference>
<evidence type="ECO:0000313" key="8">
    <source>
        <dbReference type="EMBL" id="AEJ18784.1"/>
    </source>
</evidence>
<dbReference type="UniPathway" id="UPA00246"/>
<evidence type="ECO:0000256" key="6">
    <source>
        <dbReference type="ARBA" id="ARBA00023235"/>
    </source>
</evidence>
<evidence type="ECO:0000256" key="2">
    <source>
        <dbReference type="ARBA" id="ARBA00004892"/>
    </source>
</evidence>
<dbReference type="Gene3D" id="1.10.2020.10">
    <property type="entry name" value="uronate isomerase, domain 2, chain A"/>
    <property type="match status" value="1"/>
</dbReference>
<dbReference type="GO" id="GO:0019698">
    <property type="term" value="P:D-galacturonate catabolic process"/>
    <property type="evidence" value="ECO:0007669"/>
    <property type="project" value="TreeGrafter"/>
</dbReference>
<evidence type="ECO:0000256" key="1">
    <source>
        <dbReference type="ARBA" id="ARBA00001165"/>
    </source>
</evidence>
<evidence type="ECO:0000256" key="3">
    <source>
        <dbReference type="ARBA" id="ARBA00008397"/>
    </source>
</evidence>
<dbReference type="GO" id="GO:0008880">
    <property type="term" value="F:glucuronate isomerase activity"/>
    <property type="evidence" value="ECO:0007669"/>
    <property type="project" value="UniProtKB-UniRule"/>
</dbReference>
<dbReference type="HOGENOM" id="CLU_044465_1_0_12"/>
<dbReference type="OrthoDB" id="9766564at2"/>
<dbReference type="NCBIfam" id="NF002794">
    <property type="entry name" value="PRK02925.1"/>
    <property type="match status" value="1"/>
</dbReference>
<protein>
    <recommendedName>
        <fullName evidence="5 7">Uronate isomerase</fullName>
        <ecNumber evidence="4 7">5.3.1.12</ecNumber>
    </recommendedName>
    <alternativeName>
        <fullName evidence="7">Glucuronate isomerase</fullName>
    </alternativeName>
    <alternativeName>
        <fullName evidence="7">Uronic isomerase</fullName>
    </alternativeName>
</protein>
<dbReference type="KEGG" id="scd:Spica_0630"/>
<dbReference type="PANTHER" id="PTHR30068">
    <property type="entry name" value="URONATE ISOMERASE"/>
    <property type="match status" value="1"/>
</dbReference>
<organism evidence="8 9">
    <name type="scientific">Gracilinema caldarium (strain ATCC 51460 / DSM 7334 / H1)</name>
    <name type="common">Treponema caldarium</name>
    <dbReference type="NCBI Taxonomy" id="744872"/>
    <lineage>
        <taxon>Bacteria</taxon>
        <taxon>Pseudomonadati</taxon>
        <taxon>Spirochaetota</taxon>
        <taxon>Spirochaetia</taxon>
        <taxon>Spirochaetales</taxon>
        <taxon>Breznakiellaceae</taxon>
        <taxon>Gracilinema</taxon>
    </lineage>
</organism>
<evidence type="ECO:0000256" key="5">
    <source>
        <dbReference type="ARBA" id="ARBA00020555"/>
    </source>
</evidence>
<dbReference type="InterPro" id="IPR032466">
    <property type="entry name" value="Metal_Hydrolase"/>
</dbReference>
<dbReference type="STRING" id="744872.Spica_0630"/>